<name>A0ACC3AYL5_9EURO</name>
<gene>
    <name evidence="1" type="ORF">N8T08_007326</name>
</gene>
<keyword evidence="2" id="KW-1185">Reference proteome</keyword>
<evidence type="ECO:0000313" key="2">
    <source>
        <dbReference type="Proteomes" id="UP001177260"/>
    </source>
</evidence>
<evidence type="ECO:0000313" key="1">
    <source>
        <dbReference type="EMBL" id="KAK1142892.1"/>
    </source>
</evidence>
<accession>A0ACC3AYL5</accession>
<reference evidence="1 2" key="1">
    <citation type="journal article" date="2023" name="ACS Omega">
        <title>Identification of the Neoaspergillic Acid Biosynthesis Gene Cluster by Establishing an In Vitro CRISPR-Ribonucleoprotein Genetic System in Aspergillus melleus.</title>
        <authorList>
            <person name="Yuan B."/>
            <person name="Grau M.F."/>
            <person name="Murata R.M."/>
            <person name="Torok T."/>
            <person name="Venkateswaran K."/>
            <person name="Stajich J.E."/>
            <person name="Wang C.C.C."/>
        </authorList>
    </citation>
    <scope>NUCLEOTIDE SEQUENCE [LARGE SCALE GENOMIC DNA]</scope>
    <source>
        <strain evidence="1 2">IMV 1140</strain>
    </source>
</reference>
<dbReference type="EMBL" id="JAOPJF010000046">
    <property type="protein sequence ID" value="KAK1142892.1"/>
    <property type="molecule type" value="Genomic_DNA"/>
</dbReference>
<dbReference type="Proteomes" id="UP001177260">
    <property type="component" value="Unassembled WGS sequence"/>
</dbReference>
<organism evidence="1 2">
    <name type="scientific">Aspergillus melleus</name>
    <dbReference type="NCBI Taxonomy" id="138277"/>
    <lineage>
        <taxon>Eukaryota</taxon>
        <taxon>Fungi</taxon>
        <taxon>Dikarya</taxon>
        <taxon>Ascomycota</taxon>
        <taxon>Pezizomycotina</taxon>
        <taxon>Eurotiomycetes</taxon>
        <taxon>Eurotiomycetidae</taxon>
        <taxon>Eurotiales</taxon>
        <taxon>Aspergillaceae</taxon>
        <taxon>Aspergillus</taxon>
        <taxon>Aspergillus subgen. Circumdati</taxon>
    </lineage>
</organism>
<sequence>MGASSSKPVKSAAQAATRRQYPKKPSTPTSAPSAPTPPPKIRKEPETSHAGPTYHSKERPSLVKSNAIDMDGRDPDFAASLRSIGPVNPVPTYSHTSTFSPQPSQQRGPAQPAVTPASNPALLVYHAREQMNKAAKYEVENVGRPSFAGREFLDAVTIRQALSMRDRQGIRPGEIEKILRLKTGVVDRLGKQGIVSELV</sequence>
<protein>
    <submittedName>
        <fullName evidence="1">Uncharacterized protein</fullName>
    </submittedName>
</protein>
<proteinExistence type="predicted"/>
<comment type="caution">
    <text evidence="1">The sequence shown here is derived from an EMBL/GenBank/DDBJ whole genome shotgun (WGS) entry which is preliminary data.</text>
</comment>